<protein>
    <recommendedName>
        <fullName evidence="5 13">Cysteine synthase</fullName>
        <ecNumber evidence="4 13">2.5.1.47</ecNumber>
    </recommendedName>
</protein>
<dbReference type="InterPro" id="IPR050214">
    <property type="entry name" value="Cys_Synth/Cystath_Beta-Synth"/>
</dbReference>
<dbReference type="Proteomes" id="UP000070456">
    <property type="component" value="Unassembled WGS sequence"/>
</dbReference>
<keyword evidence="8 11" id="KW-0663">Pyridoxal phosphate</keyword>
<dbReference type="Gene3D" id="3.40.50.1100">
    <property type="match status" value="2"/>
</dbReference>
<keyword evidence="7 13" id="KW-0808">Transferase</keyword>
<evidence type="ECO:0000313" key="15">
    <source>
        <dbReference type="EMBL" id="KXG74184.1"/>
    </source>
</evidence>
<comment type="similarity">
    <text evidence="3 13">Belongs to the cysteine synthase/cystathionine beta-synthase family.</text>
</comment>
<dbReference type="PANTHER" id="PTHR10314">
    <property type="entry name" value="CYSTATHIONINE BETA-SYNTHASE"/>
    <property type="match status" value="1"/>
</dbReference>
<accession>A0A140L0V9</accession>
<feature type="modified residue" description="N6-(pyridoxal phosphate)lysine" evidence="12">
    <location>
        <position position="44"/>
    </location>
</feature>
<evidence type="ECO:0000256" key="13">
    <source>
        <dbReference type="RuleBase" id="RU003985"/>
    </source>
</evidence>
<comment type="catalytic activity">
    <reaction evidence="10 13">
        <text>O-acetyl-L-serine + hydrogen sulfide = L-cysteine + acetate</text>
        <dbReference type="Rhea" id="RHEA:14829"/>
        <dbReference type="ChEBI" id="CHEBI:29919"/>
        <dbReference type="ChEBI" id="CHEBI:30089"/>
        <dbReference type="ChEBI" id="CHEBI:35235"/>
        <dbReference type="ChEBI" id="CHEBI:58340"/>
        <dbReference type="EC" id="2.5.1.47"/>
    </reaction>
</comment>
<name>A0A140L0V9_9FIRM</name>
<dbReference type="InterPro" id="IPR005856">
    <property type="entry name" value="Cys_synth"/>
</dbReference>
<reference evidence="15 16" key="1">
    <citation type="submission" date="2015-12" db="EMBL/GenBank/DDBJ databases">
        <title>Draft genome sequence of the thermoanaerobe Thermotalea metallivorans, an isolate from the runoff channel of the Great Artesian Basin, Australia.</title>
        <authorList>
            <person name="Patel B.K."/>
        </authorList>
    </citation>
    <scope>NUCLEOTIDE SEQUENCE [LARGE SCALE GENOMIC DNA]</scope>
    <source>
        <strain evidence="15 16">B2-1</strain>
    </source>
</reference>
<keyword evidence="9 13" id="KW-0198">Cysteine biosynthesis</keyword>
<dbReference type="FunFam" id="3.40.50.1100:FF:000118">
    <property type="entry name" value="Related to CYS4-cystathionine beta-synthase"/>
    <property type="match status" value="1"/>
</dbReference>
<evidence type="ECO:0000256" key="12">
    <source>
        <dbReference type="PIRSR" id="PIRSR605856-51"/>
    </source>
</evidence>
<evidence type="ECO:0000256" key="10">
    <source>
        <dbReference type="ARBA" id="ARBA00047931"/>
    </source>
</evidence>
<dbReference type="EMBL" id="LOEE01000061">
    <property type="protein sequence ID" value="KXG74184.1"/>
    <property type="molecule type" value="Genomic_DNA"/>
</dbReference>
<evidence type="ECO:0000256" key="2">
    <source>
        <dbReference type="ARBA" id="ARBA00004962"/>
    </source>
</evidence>
<dbReference type="Pfam" id="PF00291">
    <property type="entry name" value="PALP"/>
    <property type="match status" value="1"/>
</dbReference>
<evidence type="ECO:0000256" key="8">
    <source>
        <dbReference type="ARBA" id="ARBA00022898"/>
    </source>
</evidence>
<comment type="caution">
    <text evidence="15">The sequence shown here is derived from an EMBL/GenBank/DDBJ whole genome shotgun (WGS) entry which is preliminary data.</text>
</comment>
<feature type="binding site" evidence="11">
    <location>
        <position position="266"/>
    </location>
    <ligand>
        <name>pyridoxal 5'-phosphate</name>
        <dbReference type="ChEBI" id="CHEBI:597326"/>
    </ligand>
</feature>
<dbReference type="AlphaFoldDB" id="A0A140L0V9"/>
<dbReference type="PROSITE" id="PS00901">
    <property type="entry name" value="CYS_SYNTHASE"/>
    <property type="match status" value="1"/>
</dbReference>
<dbReference type="SUPFAM" id="SSF53686">
    <property type="entry name" value="Tryptophan synthase beta subunit-like PLP-dependent enzymes"/>
    <property type="match status" value="1"/>
</dbReference>
<comment type="cofactor">
    <cofactor evidence="1 11 13">
        <name>pyridoxal 5'-phosphate</name>
        <dbReference type="ChEBI" id="CHEBI:597326"/>
    </cofactor>
</comment>
<dbReference type="UniPathway" id="UPA00136">
    <property type="reaction ID" value="UER00200"/>
</dbReference>
<organism evidence="15 16">
    <name type="scientific">Thermotalea metallivorans</name>
    <dbReference type="NCBI Taxonomy" id="520762"/>
    <lineage>
        <taxon>Bacteria</taxon>
        <taxon>Bacillati</taxon>
        <taxon>Bacillota</taxon>
        <taxon>Clostridia</taxon>
        <taxon>Peptostreptococcales</taxon>
        <taxon>Thermotaleaceae</taxon>
        <taxon>Thermotalea</taxon>
    </lineage>
</organism>
<evidence type="ECO:0000313" key="16">
    <source>
        <dbReference type="Proteomes" id="UP000070456"/>
    </source>
</evidence>
<dbReference type="FunFam" id="3.40.50.1100:FF:000002">
    <property type="entry name" value="Cysteine synthase"/>
    <property type="match status" value="1"/>
</dbReference>
<keyword evidence="6 13" id="KW-0028">Amino-acid biosynthesis</keyword>
<dbReference type="NCBIfam" id="TIGR01136">
    <property type="entry name" value="cysKM"/>
    <property type="match status" value="1"/>
</dbReference>
<feature type="binding site" evidence="11">
    <location>
        <begin position="178"/>
        <end position="182"/>
    </location>
    <ligand>
        <name>pyridoxal 5'-phosphate</name>
        <dbReference type="ChEBI" id="CHEBI:597326"/>
    </ligand>
</feature>
<evidence type="ECO:0000256" key="6">
    <source>
        <dbReference type="ARBA" id="ARBA00022605"/>
    </source>
</evidence>
<comment type="pathway">
    <text evidence="2">Amino-acid biosynthesis; L-cysteine biosynthesis; L-cysteine from L-serine: step 2/2.</text>
</comment>
<evidence type="ECO:0000256" key="9">
    <source>
        <dbReference type="ARBA" id="ARBA00023192"/>
    </source>
</evidence>
<dbReference type="OrthoDB" id="9808024at2"/>
<evidence type="ECO:0000256" key="1">
    <source>
        <dbReference type="ARBA" id="ARBA00001933"/>
    </source>
</evidence>
<dbReference type="STRING" id="520762.AN619_25020"/>
<evidence type="ECO:0000256" key="4">
    <source>
        <dbReference type="ARBA" id="ARBA00012681"/>
    </source>
</evidence>
<dbReference type="EC" id="2.5.1.47" evidence="4 13"/>
<evidence type="ECO:0000256" key="7">
    <source>
        <dbReference type="ARBA" id="ARBA00022679"/>
    </source>
</evidence>
<dbReference type="InterPro" id="IPR036052">
    <property type="entry name" value="TrpB-like_PALP_sf"/>
</dbReference>
<proteinExistence type="inferred from homology"/>
<dbReference type="GO" id="GO:0004124">
    <property type="term" value="F:cysteine synthase activity"/>
    <property type="evidence" value="ECO:0007669"/>
    <property type="project" value="UniProtKB-UniRule"/>
</dbReference>
<dbReference type="InterPro" id="IPR001216">
    <property type="entry name" value="P-phosphate_BS"/>
</dbReference>
<dbReference type="PATRIC" id="fig|520762.4.peg.2780"/>
<dbReference type="CDD" id="cd01561">
    <property type="entry name" value="CBS_like"/>
    <property type="match status" value="1"/>
</dbReference>
<keyword evidence="16" id="KW-1185">Reference proteome</keyword>
<dbReference type="InterPro" id="IPR005859">
    <property type="entry name" value="CysK"/>
</dbReference>
<evidence type="ECO:0000256" key="11">
    <source>
        <dbReference type="PIRSR" id="PIRSR605856-50"/>
    </source>
</evidence>
<gene>
    <name evidence="15" type="primary">cysK</name>
    <name evidence="15" type="ORF">AN619_25020</name>
</gene>
<evidence type="ECO:0000256" key="3">
    <source>
        <dbReference type="ARBA" id="ARBA00007103"/>
    </source>
</evidence>
<feature type="binding site" evidence="11">
    <location>
        <position position="74"/>
    </location>
    <ligand>
        <name>pyridoxal 5'-phosphate</name>
        <dbReference type="ChEBI" id="CHEBI:597326"/>
    </ligand>
</feature>
<dbReference type="GO" id="GO:0006535">
    <property type="term" value="P:cysteine biosynthetic process from serine"/>
    <property type="evidence" value="ECO:0007669"/>
    <property type="project" value="UniProtKB-UniRule"/>
</dbReference>
<sequence length="307" mass="33071">MKIAKNITELIGNTPMVKLNRVVGKDDAEIYAKLEFYNPGSSVKDRIALSMIEAAEKEGLLKEGSVIVEPTSGNTGIGLAMIAAAKGYKCILVMPETMSIERRKLLKAFGAELVLTDGTKGMKGAIEKALEIVKENPAYFMPQQFENAANPEIHRNTTAQEILDQMDNQFDMFVAGVGTGGTITGVGEVIKKKIKDVKIVAVEPKDSPVLSGGQPGPHKIQGIGAGFIPKILNMNVIDEIIPVDSEDAMEMARRMAKEEGILVGISSGAAVWGAVQKAKELGKGKKIVVVIPSYGERYLSTPLFHFE</sequence>
<feature type="domain" description="Tryptophan synthase beta chain-like PALP" evidence="14">
    <location>
        <begin position="7"/>
        <end position="292"/>
    </location>
</feature>
<evidence type="ECO:0000259" key="14">
    <source>
        <dbReference type="Pfam" id="PF00291"/>
    </source>
</evidence>
<dbReference type="InterPro" id="IPR001926">
    <property type="entry name" value="TrpB-like_PALP"/>
</dbReference>
<dbReference type="NCBIfam" id="TIGR01139">
    <property type="entry name" value="cysK"/>
    <property type="match status" value="1"/>
</dbReference>
<evidence type="ECO:0000256" key="5">
    <source>
        <dbReference type="ARBA" id="ARBA00019371"/>
    </source>
</evidence>